<dbReference type="EnsemblPlants" id="AET2Gv20452600.3">
    <property type="protein sequence ID" value="AET2Gv20452600.3"/>
    <property type="gene ID" value="AET2Gv20452600"/>
</dbReference>
<dbReference type="EnsemblPlants" id="AET2Gv20452600.21">
    <property type="protein sequence ID" value="AET2Gv20452600.21"/>
    <property type="gene ID" value="AET2Gv20452600"/>
</dbReference>
<feature type="region of interest" description="Disordered" evidence="1">
    <location>
        <begin position="1"/>
        <end position="65"/>
    </location>
</feature>
<dbReference type="AlphaFoldDB" id="A0A453BC88"/>
<dbReference type="Gramene" id="AET2Gv20452600.3">
    <property type="protein sequence ID" value="AET2Gv20452600.3"/>
    <property type="gene ID" value="AET2Gv20452600"/>
</dbReference>
<reference evidence="2" key="4">
    <citation type="submission" date="2019-03" db="UniProtKB">
        <authorList>
            <consortium name="EnsemblPlants"/>
        </authorList>
    </citation>
    <scope>IDENTIFICATION</scope>
</reference>
<dbReference type="Gramene" id="AET2Gv20452600.12">
    <property type="protein sequence ID" value="AET2Gv20452600.12"/>
    <property type="gene ID" value="AET2Gv20452600"/>
</dbReference>
<evidence type="ECO:0000313" key="2">
    <source>
        <dbReference type="EnsemblPlants" id="AET2Gv20452600.12"/>
    </source>
</evidence>
<feature type="compositionally biased region" description="Pro residues" evidence="1">
    <location>
        <begin position="49"/>
        <end position="65"/>
    </location>
</feature>
<reference evidence="3" key="1">
    <citation type="journal article" date="2014" name="Science">
        <title>Ancient hybridizations among the ancestral genomes of bread wheat.</title>
        <authorList>
            <consortium name="International Wheat Genome Sequencing Consortium,"/>
            <person name="Marcussen T."/>
            <person name="Sandve S.R."/>
            <person name="Heier L."/>
            <person name="Spannagl M."/>
            <person name="Pfeifer M."/>
            <person name="Jakobsen K.S."/>
            <person name="Wulff B.B."/>
            <person name="Steuernagel B."/>
            <person name="Mayer K.F."/>
            <person name="Olsen O.A."/>
        </authorList>
    </citation>
    <scope>NUCLEOTIDE SEQUENCE [LARGE SCALE GENOMIC DNA]</scope>
    <source>
        <strain evidence="3">cv. AL8/78</strain>
    </source>
</reference>
<reference evidence="2" key="3">
    <citation type="journal article" date="2017" name="Nature">
        <title>Genome sequence of the progenitor of the wheat D genome Aegilops tauschii.</title>
        <authorList>
            <person name="Luo M.C."/>
            <person name="Gu Y.Q."/>
            <person name="Puiu D."/>
            <person name="Wang H."/>
            <person name="Twardziok S.O."/>
            <person name="Deal K.R."/>
            <person name="Huo N."/>
            <person name="Zhu T."/>
            <person name="Wang L."/>
            <person name="Wang Y."/>
            <person name="McGuire P.E."/>
            <person name="Liu S."/>
            <person name="Long H."/>
            <person name="Ramasamy R.K."/>
            <person name="Rodriguez J.C."/>
            <person name="Van S.L."/>
            <person name="Yuan L."/>
            <person name="Wang Z."/>
            <person name="Xia Z."/>
            <person name="Xiao L."/>
            <person name="Anderson O.D."/>
            <person name="Ouyang S."/>
            <person name="Liang Y."/>
            <person name="Zimin A.V."/>
            <person name="Pertea G."/>
            <person name="Qi P."/>
            <person name="Bennetzen J.L."/>
            <person name="Dai X."/>
            <person name="Dawson M.W."/>
            <person name="Muller H.G."/>
            <person name="Kugler K."/>
            <person name="Rivarola-Duarte L."/>
            <person name="Spannagl M."/>
            <person name="Mayer K.F.X."/>
            <person name="Lu F.H."/>
            <person name="Bevan M.W."/>
            <person name="Leroy P."/>
            <person name="Li P."/>
            <person name="You F.M."/>
            <person name="Sun Q."/>
            <person name="Liu Z."/>
            <person name="Lyons E."/>
            <person name="Wicker T."/>
            <person name="Salzberg S.L."/>
            <person name="Devos K.M."/>
            <person name="Dvorak J."/>
        </authorList>
    </citation>
    <scope>NUCLEOTIDE SEQUENCE [LARGE SCALE GENOMIC DNA]</scope>
    <source>
        <strain evidence="2">cv. AL8/78</strain>
    </source>
</reference>
<dbReference type="Gramene" id="AET2Gv20452600.1">
    <property type="protein sequence ID" value="AET2Gv20452600.1"/>
    <property type="gene ID" value="AET2Gv20452600"/>
</dbReference>
<evidence type="ECO:0000313" key="3">
    <source>
        <dbReference type="Proteomes" id="UP000015105"/>
    </source>
</evidence>
<dbReference type="Proteomes" id="UP000015105">
    <property type="component" value="Chromosome 2D"/>
</dbReference>
<dbReference type="EnsemblPlants" id="AET2Gv20452600.1">
    <property type="protein sequence ID" value="AET2Gv20452600.1"/>
    <property type="gene ID" value="AET2Gv20452600"/>
</dbReference>
<evidence type="ECO:0000256" key="1">
    <source>
        <dbReference type="SAM" id="MobiDB-lite"/>
    </source>
</evidence>
<dbReference type="Gramene" id="AET2Gv20452600.21">
    <property type="protein sequence ID" value="AET2Gv20452600.21"/>
    <property type="gene ID" value="AET2Gv20452600"/>
</dbReference>
<feature type="compositionally biased region" description="Polar residues" evidence="1">
    <location>
        <begin position="1"/>
        <end position="17"/>
    </location>
</feature>
<keyword evidence="3" id="KW-1185">Reference proteome</keyword>
<sequence>MSHAAIQSPSAMTCTSNPHRRPSPSIHVATAPPPRTSAPFLEHDAASYPSPPTPPSQSPTTTPPHPLRHYRLCFALHGSSASCFEGGGPSEMGLRFHICCLEELLITMRLPFNVEYKLIALESLVMYGVKMLLMVTKSSQLKN</sequence>
<reference evidence="2" key="5">
    <citation type="journal article" date="2021" name="G3 (Bethesda)">
        <title>Aegilops tauschii genome assembly Aet v5.0 features greater sequence contiguity and improved annotation.</title>
        <authorList>
            <person name="Wang L."/>
            <person name="Zhu T."/>
            <person name="Rodriguez J.C."/>
            <person name="Deal K.R."/>
            <person name="Dubcovsky J."/>
            <person name="McGuire P.E."/>
            <person name="Lux T."/>
            <person name="Spannagl M."/>
            <person name="Mayer K.F.X."/>
            <person name="Baldrich P."/>
            <person name="Meyers B.C."/>
            <person name="Huo N."/>
            <person name="Gu Y.Q."/>
            <person name="Zhou H."/>
            <person name="Devos K.M."/>
            <person name="Bennetzen J.L."/>
            <person name="Unver T."/>
            <person name="Budak H."/>
            <person name="Gulick P.J."/>
            <person name="Galiba G."/>
            <person name="Kalapos B."/>
            <person name="Nelson D.R."/>
            <person name="Li P."/>
            <person name="You F.M."/>
            <person name="Luo M.C."/>
            <person name="Dvorak J."/>
        </authorList>
    </citation>
    <scope>NUCLEOTIDE SEQUENCE [LARGE SCALE GENOMIC DNA]</scope>
    <source>
        <strain evidence="2">cv. AL8/78</strain>
    </source>
</reference>
<dbReference type="Gramene" id="AET2Gv20452600.15">
    <property type="protein sequence ID" value="AET2Gv20452600.15"/>
    <property type="gene ID" value="AET2Gv20452600"/>
</dbReference>
<dbReference type="EnsemblPlants" id="AET2Gv20452600.15">
    <property type="protein sequence ID" value="AET2Gv20452600.15"/>
    <property type="gene ID" value="AET2Gv20452600"/>
</dbReference>
<organism evidence="2 3">
    <name type="scientific">Aegilops tauschii subsp. strangulata</name>
    <name type="common">Goatgrass</name>
    <dbReference type="NCBI Taxonomy" id="200361"/>
    <lineage>
        <taxon>Eukaryota</taxon>
        <taxon>Viridiplantae</taxon>
        <taxon>Streptophyta</taxon>
        <taxon>Embryophyta</taxon>
        <taxon>Tracheophyta</taxon>
        <taxon>Spermatophyta</taxon>
        <taxon>Magnoliopsida</taxon>
        <taxon>Liliopsida</taxon>
        <taxon>Poales</taxon>
        <taxon>Poaceae</taxon>
        <taxon>BOP clade</taxon>
        <taxon>Pooideae</taxon>
        <taxon>Triticodae</taxon>
        <taxon>Triticeae</taxon>
        <taxon>Triticinae</taxon>
        <taxon>Aegilops</taxon>
    </lineage>
</organism>
<accession>A0A453BC88</accession>
<dbReference type="EnsemblPlants" id="AET2Gv20452600.12">
    <property type="protein sequence ID" value="AET2Gv20452600.12"/>
    <property type="gene ID" value="AET2Gv20452600"/>
</dbReference>
<reference evidence="3" key="2">
    <citation type="journal article" date="2017" name="Nat. Plants">
        <title>The Aegilops tauschii genome reveals multiple impacts of transposons.</title>
        <authorList>
            <person name="Zhao G."/>
            <person name="Zou C."/>
            <person name="Li K."/>
            <person name="Wang K."/>
            <person name="Li T."/>
            <person name="Gao L."/>
            <person name="Zhang X."/>
            <person name="Wang H."/>
            <person name="Yang Z."/>
            <person name="Liu X."/>
            <person name="Jiang W."/>
            <person name="Mao L."/>
            <person name="Kong X."/>
            <person name="Jiao Y."/>
            <person name="Jia J."/>
        </authorList>
    </citation>
    <scope>NUCLEOTIDE SEQUENCE [LARGE SCALE GENOMIC DNA]</scope>
    <source>
        <strain evidence="3">cv. AL8/78</strain>
    </source>
</reference>
<protein>
    <submittedName>
        <fullName evidence="2">Uncharacterized protein</fullName>
    </submittedName>
</protein>
<name>A0A453BC88_AEGTS</name>
<proteinExistence type="predicted"/>